<keyword evidence="9" id="KW-0406">Ion transport</keyword>
<name>A0A261S0C1_9BORD</name>
<evidence type="ECO:0000256" key="3">
    <source>
        <dbReference type="ARBA" id="ARBA00022448"/>
    </source>
</evidence>
<dbReference type="InterPro" id="IPR012910">
    <property type="entry name" value="Plug_dom"/>
</dbReference>
<evidence type="ECO:0000256" key="6">
    <source>
        <dbReference type="ARBA" id="ARBA00022692"/>
    </source>
</evidence>
<evidence type="ECO:0000256" key="13">
    <source>
        <dbReference type="ARBA" id="ARBA00023237"/>
    </source>
</evidence>
<dbReference type="GO" id="GO:0038023">
    <property type="term" value="F:signaling receptor activity"/>
    <property type="evidence" value="ECO:0007669"/>
    <property type="project" value="InterPro"/>
</dbReference>
<evidence type="ECO:0000256" key="4">
    <source>
        <dbReference type="ARBA" id="ARBA00022452"/>
    </source>
</evidence>
<dbReference type="Proteomes" id="UP000216020">
    <property type="component" value="Unassembled WGS sequence"/>
</dbReference>
<evidence type="ECO:0000313" key="19">
    <source>
        <dbReference type="Proteomes" id="UP000216020"/>
    </source>
</evidence>
<evidence type="ECO:0000256" key="5">
    <source>
        <dbReference type="ARBA" id="ARBA00022496"/>
    </source>
</evidence>
<evidence type="ECO:0000256" key="11">
    <source>
        <dbReference type="ARBA" id="ARBA00023136"/>
    </source>
</evidence>
<sequence length="845" mass="91618">MKGPQPRPPCPGSEGAVCPPGSAFMGIRRIVNITANKHRHPQRALSRAGRRGRTLALSAALALGTLAAAGQASAQERAVHISIPAQPLGKALLQLGEQTSLQIFFPQDMVDGLNAPAVSGDLAPEQALRALLRDTSLTYRRQGNNVTLARGDAGAAVAQMPTVAVSAQGVDPVVQRVNPPTSVGSKTPLTQREIPQSVSVIGAEQIQKQQMRTLDEAMRYVPGVNVELANPLMTSYASRGFPIDTFQLDGVPTAIPAGASATIADNLAMYEQVEVLRGPAGLYNGFGGDGGVINLVRKRAPAAFQGSAEVTGGSRDTARAQVDLGGPLNDAGTLRGRIVGATAYQHLMQDGTWQRDRQFYGTLEADLTPTTQARIGLSHTETTGKPAYGIPYYSDGKLIDVRRSLYLGADWNHLRNDRTNAFAEVEQQLGGDWKAKIAYNYLQLHSHFLYGIPGGPVDRETDVGNPYSYNYENRDEQHAIDMYATGPFKLFGRTHQLTVGANYLHENSHNTQRFVNTATTGLDDWGDYYENIFTSNPLYSNDFDGGARNDNRTMVEQFGVYGNARFKLADPLTLVAGGRFTWWRSKLTPNGDPYYNYFGASASDTRVNGKFSPIVGLIYDIDDTYSAYASYTSIFKPQSGFYTVNGQIIKPVQGKQYEVGLKGTYLDGKANASVALFQIDESNRAFSDPNNPGFYLAQGKARSQGVELQVSGQVTPSWTVYAGYTYQDVRALDKSTNVGAPFIANPKHLFKVATDYRLPGDLRAWSVGAAAYVTSSTGFDGSPSTTAPGYATVDAHVSYQFLKTWTATLSATNLFDRKYYSVVEGAAGNYYGNPRTVLLSLRTTF</sequence>
<dbReference type="InterPro" id="IPR037066">
    <property type="entry name" value="Plug_dom_sf"/>
</dbReference>
<accession>A0A261S0C1</accession>
<gene>
    <name evidence="18" type="ORF">CAL29_20735</name>
</gene>
<dbReference type="InterPro" id="IPR000531">
    <property type="entry name" value="Beta-barrel_TonB"/>
</dbReference>
<dbReference type="SUPFAM" id="SSF56935">
    <property type="entry name" value="Porins"/>
    <property type="match status" value="1"/>
</dbReference>
<dbReference type="InterPro" id="IPR036942">
    <property type="entry name" value="Beta-barrel_TonB_sf"/>
</dbReference>
<keyword evidence="5" id="KW-0410">Iron transport</keyword>
<evidence type="ECO:0000256" key="16">
    <source>
        <dbReference type="RuleBase" id="RU003357"/>
    </source>
</evidence>
<comment type="caution">
    <text evidence="18">The sequence shown here is derived from an EMBL/GenBank/DDBJ whole genome shotgun (WGS) entry which is preliminary data.</text>
</comment>
<dbReference type="Pfam" id="PF07660">
    <property type="entry name" value="STN"/>
    <property type="match status" value="1"/>
</dbReference>
<evidence type="ECO:0000256" key="15">
    <source>
        <dbReference type="PROSITE-ProRule" id="PRU10144"/>
    </source>
</evidence>
<keyword evidence="6 14" id="KW-0812">Transmembrane</keyword>
<dbReference type="InterPro" id="IPR039426">
    <property type="entry name" value="TonB-dep_rcpt-like"/>
</dbReference>
<keyword evidence="10 16" id="KW-0798">TonB box</keyword>
<dbReference type="EMBL" id="NEVM01000005">
    <property type="protein sequence ID" value="OZI30457.1"/>
    <property type="molecule type" value="Genomic_DNA"/>
</dbReference>
<dbReference type="PANTHER" id="PTHR32552:SF74">
    <property type="entry name" value="HYDROXAMATE SIDEROPHORE RECEPTOR FHUE"/>
    <property type="match status" value="1"/>
</dbReference>
<dbReference type="Gene3D" id="2.40.170.20">
    <property type="entry name" value="TonB-dependent receptor, beta-barrel domain"/>
    <property type="match status" value="1"/>
</dbReference>
<dbReference type="GO" id="GO:0015344">
    <property type="term" value="F:siderophore uptake transmembrane transporter activity"/>
    <property type="evidence" value="ECO:0007669"/>
    <property type="project" value="TreeGrafter"/>
</dbReference>
<evidence type="ECO:0000256" key="9">
    <source>
        <dbReference type="ARBA" id="ARBA00023065"/>
    </source>
</evidence>
<dbReference type="GO" id="GO:0015891">
    <property type="term" value="P:siderophore transport"/>
    <property type="evidence" value="ECO:0007669"/>
    <property type="project" value="InterPro"/>
</dbReference>
<dbReference type="PROSITE" id="PS52016">
    <property type="entry name" value="TONB_DEPENDENT_REC_3"/>
    <property type="match status" value="1"/>
</dbReference>
<evidence type="ECO:0000256" key="1">
    <source>
        <dbReference type="ARBA" id="ARBA00004571"/>
    </source>
</evidence>
<dbReference type="GO" id="GO:0009279">
    <property type="term" value="C:cell outer membrane"/>
    <property type="evidence" value="ECO:0007669"/>
    <property type="project" value="UniProtKB-SubCell"/>
</dbReference>
<keyword evidence="7" id="KW-0732">Signal</keyword>
<evidence type="ECO:0000313" key="18">
    <source>
        <dbReference type="EMBL" id="OZI30457.1"/>
    </source>
</evidence>
<dbReference type="PROSITE" id="PS01156">
    <property type="entry name" value="TONB_DEPENDENT_REC_2"/>
    <property type="match status" value="1"/>
</dbReference>
<feature type="short sequence motif" description="TonB C-terminal box" evidence="15">
    <location>
        <begin position="828"/>
        <end position="845"/>
    </location>
</feature>
<evidence type="ECO:0000256" key="14">
    <source>
        <dbReference type="PROSITE-ProRule" id="PRU01360"/>
    </source>
</evidence>
<comment type="subcellular location">
    <subcellularLocation>
        <location evidence="1 14">Cell outer membrane</location>
        <topology evidence="1 14">Multi-pass membrane protein</topology>
    </subcellularLocation>
</comment>
<evidence type="ECO:0000256" key="8">
    <source>
        <dbReference type="ARBA" id="ARBA00023004"/>
    </source>
</evidence>
<evidence type="ECO:0000256" key="7">
    <source>
        <dbReference type="ARBA" id="ARBA00022729"/>
    </source>
</evidence>
<reference evidence="19" key="1">
    <citation type="submission" date="2017-05" db="EMBL/GenBank/DDBJ databases">
        <title>Complete and WGS of Bordetella genogroups.</title>
        <authorList>
            <person name="Spilker T."/>
            <person name="Lipuma J."/>
        </authorList>
    </citation>
    <scope>NUCLEOTIDE SEQUENCE [LARGE SCALE GENOMIC DNA]</scope>
    <source>
        <strain evidence="19">AU16122</strain>
    </source>
</reference>
<dbReference type="Pfam" id="PF07715">
    <property type="entry name" value="Plug"/>
    <property type="match status" value="1"/>
</dbReference>
<dbReference type="InterPro" id="IPR010917">
    <property type="entry name" value="TonB_rcpt_CS"/>
</dbReference>
<protein>
    <recommendedName>
        <fullName evidence="17">Secretin/TonB short N-terminal domain-containing protein</fullName>
    </recommendedName>
</protein>
<keyword evidence="4 14" id="KW-1134">Transmembrane beta strand</keyword>
<organism evidence="18 19">
    <name type="scientific">Bordetella genomosp. 10</name>
    <dbReference type="NCBI Taxonomy" id="1416804"/>
    <lineage>
        <taxon>Bacteria</taxon>
        <taxon>Pseudomonadati</taxon>
        <taxon>Pseudomonadota</taxon>
        <taxon>Betaproteobacteria</taxon>
        <taxon>Burkholderiales</taxon>
        <taxon>Alcaligenaceae</taxon>
        <taxon>Bordetella</taxon>
    </lineage>
</organism>
<evidence type="ECO:0000256" key="10">
    <source>
        <dbReference type="ARBA" id="ARBA00023077"/>
    </source>
</evidence>
<comment type="similarity">
    <text evidence="2 14 16">Belongs to the TonB-dependent receptor family.</text>
</comment>
<keyword evidence="19" id="KW-1185">Reference proteome</keyword>
<dbReference type="Gene3D" id="2.170.130.10">
    <property type="entry name" value="TonB-dependent receptor, plug domain"/>
    <property type="match status" value="1"/>
</dbReference>
<feature type="domain" description="Secretin/TonB short N-terminal" evidence="17">
    <location>
        <begin position="101"/>
        <end position="151"/>
    </location>
</feature>
<keyword evidence="11 14" id="KW-0472">Membrane</keyword>
<proteinExistence type="inferred from homology"/>
<evidence type="ECO:0000259" key="17">
    <source>
        <dbReference type="SMART" id="SM00965"/>
    </source>
</evidence>
<dbReference type="Gene3D" id="3.55.50.30">
    <property type="match status" value="1"/>
</dbReference>
<evidence type="ECO:0000256" key="12">
    <source>
        <dbReference type="ARBA" id="ARBA00023170"/>
    </source>
</evidence>
<dbReference type="SMART" id="SM00965">
    <property type="entry name" value="STN"/>
    <property type="match status" value="1"/>
</dbReference>
<dbReference type="InterPro" id="IPR011662">
    <property type="entry name" value="Secretin/TonB_short_N"/>
</dbReference>
<keyword evidence="8" id="KW-0408">Iron</keyword>
<dbReference type="AlphaFoldDB" id="A0A261S0C1"/>
<keyword evidence="12" id="KW-0675">Receptor</keyword>
<evidence type="ECO:0000256" key="2">
    <source>
        <dbReference type="ARBA" id="ARBA00009810"/>
    </source>
</evidence>
<dbReference type="Pfam" id="PF00593">
    <property type="entry name" value="TonB_dep_Rec_b-barrel"/>
    <property type="match status" value="1"/>
</dbReference>
<dbReference type="InterPro" id="IPR010105">
    <property type="entry name" value="TonB_sidphr_rcpt"/>
</dbReference>
<keyword evidence="13 14" id="KW-0998">Cell outer membrane</keyword>
<dbReference type="PANTHER" id="PTHR32552">
    <property type="entry name" value="FERRICHROME IRON RECEPTOR-RELATED"/>
    <property type="match status" value="1"/>
</dbReference>
<dbReference type="NCBIfam" id="TIGR01783">
    <property type="entry name" value="TonB-siderophor"/>
    <property type="match status" value="1"/>
</dbReference>
<dbReference type="CDD" id="cd01347">
    <property type="entry name" value="ligand_gated_channel"/>
    <property type="match status" value="1"/>
</dbReference>
<keyword evidence="3 14" id="KW-0813">Transport</keyword>